<name>A0A1B6C4E2_9HEMI</name>
<dbReference type="GO" id="GO:0000226">
    <property type="term" value="P:microtubule cytoskeleton organization"/>
    <property type="evidence" value="ECO:0007669"/>
    <property type="project" value="TreeGrafter"/>
</dbReference>
<protein>
    <recommendedName>
        <fullName evidence="11">Protein kinase domain-containing protein</fullName>
    </recommendedName>
</protein>
<feature type="domain" description="Protein kinase" evidence="11">
    <location>
        <begin position="17"/>
        <end position="279"/>
    </location>
</feature>
<dbReference type="SUPFAM" id="SSF56112">
    <property type="entry name" value="Protein kinase-like (PK-like)"/>
    <property type="match status" value="1"/>
</dbReference>
<evidence type="ECO:0000256" key="6">
    <source>
        <dbReference type="ARBA" id="ARBA00022782"/>
    </source>
</evidence>
<dbReference type="GO" id="GO:0005524">
    <property type="term" value="F:ATP binding"/>
    <property type="evidence" value="ECO:0007669"/>
    <property type="project" value="UniProtKB-KW"/>
</dbReference>
<evidence type="ECO:0000256" key="7">
    <source>
        <dbReference type="ARBA" id="ARBA00022840"/>
    </source>
</evidence>
<keyword evidence="4" id="KW-0479">Metal-binding</keyword>
<evidence type="ECO:0000256" key="9">
    <source>
        <dbReference type="ARBA" id="ARBA00022843"/>
    </source>
</evidence>
<dbReference type="InterPro" id="IPR008271">
    <property type="entry name" value="Ser/Thr_kinase_AS"/>
</dbReference>
<dbReference type="Gene3D" id="1.10.510.10">
    <property type="entry name" value="Transferase(Phosphotransferase) domain 1"/>
    <property type="match status" value="1"/>
</dbReference>
<accession>A0A1B6C4E2</accession>
<evidence type="ECO:0000313" key="12">
    <source>
        <dbReference type="EMBL" id="JAS08368.1"/>
    </source>
</evidence>
<dbReference type="Pfam" id="PF00069">
    <property type="entry name" value="Pkinase"/>
    <property type="match status" value="1"/>
</dbReference>
<dbReference type="AlphaFoldDB" id="A0A1B6C4E2"/>
<keyword evidence="5" id="KW-0547">Nucleotide-binding</keyword>
<keyword evidence="2" id="KW-0217">Developmental protein</keyword>
<proteinExistence type="predicted"/>
<dbReference type="InterPro" id="IPR011009">
    <property type="entry name" value="Kinase-like_dom_sf"/>
</dbReference>
<keyword evidence="3" id="KW-0597">Phosphoprotein</keyword>
<dbReference type="PROSITE" id="PS50011">
    <property type="entry name" value="PROTEIN_KINASE_DOM"/>
    <property type="match status" value="1"/>
</dbReference>
<evidence type="ECO:0000256" key="4">
    <source>
        <dbReference type="ARBA" id="ARBA00022723"/>
    </source>
</evidence>
<organism evidence="12">
    <name type="scientific">Clastoptera arizonana</name>
    <name type="common">Arizona spittle bug</name>
    <dbReference type="NCBI Taxonomy" id="38151"/>
    <lineage>
        <taxon>Eukaryota</taxon>
        <taxon>Metazoa</taxon>
        <taxon>Ecdysozoa</taxon>
        <taxon>Arthropoda</taxon>
        <taxon>Hexapoda</taxon>
        <taxon>Insecta</taxon>
        <taxon>Pterygota</taxon>
        <taxon>Neoptera</taxon>
        <taxon>Paraneoptera</taxon>
        <taxon>Hemiptera</taxon>
        <taxon>Auchenorrhyncha</taxon>
        <taxon>Cercopoidea</taxon>
        <taxon>Clastopteridae</taxon>
        <taxon>Clastoptera</taxon>
    </lineage>
</organism>
<evidence type="ECO:0000256" key="1">
    <source>
        <dbReference type="ARBA" id="ARBA00001946"/>
    </source>
</evidence>
<dbReference type="GO" id="GO:0005737">
    <property type="term" value="C:cytoplasm"/>
    <property type="evidence" value="ECO:0007669"/>
    <property type="project" value="TreeGrafter"/>
</dbReference>
<reference evidence="12" key="1">
    <citation type="submission" date="2015-12" db="EMBL/GenBank/DDBJ databases">
        <title>De novo transcriptome assembly of four potential Pierce s Disease insect vectors from Arizona vineyards.</title>
        <authorList>
            <person name="Tassone E.E."/>
        </authorList>
    </citation>
    <scope>NUCLEOTIDE SEQUENCE</scope>
</reference>
<dbReference type="GO" id="GO:0000287">
    <property type="term" value="F:magnesium ion binding"/>
    <property type="evidence" value="ECO:0007669"/>
    <property type="project" value="UniProtKB-ARBA"/>
</dbReference>
<evidence type="ECO:0000256" key="8">
    <source>
        <dbReference type="ARBA" id="ARBA00022842"/>
    </source>
</evidence>
<comment type="cofactor">
    <cofactor evidence="1">
        <name>Mg(2+)</name>
        <dbReference type="ChEBI" id="CHEBI:18420"/>
    </cofactor>
</comment>
<dbReference type="GO" id="GO:0050321">
    <property type="term" value="F:tau-protein kinase activity"/>
    <property type="evidence" value="ECO:0007669"/>
    <property type="project" value="TreeGrafter"/>
</dbReference>
<dbReference type="EMBL" id="GEDC01028930">
    <property type="protein sequence ID" value="JAS08368.1"/>
    <property type="molecule type" value="Transcribed_RNA"/>
</dbReference>
<evidence type="ECO:0000256" key="2">
    <source>
        <dbReference type="ARBA" id="ARBA00022473"/>
    </source>
</evidence>
<dbReference type="SMART" id="SM00220">
    <property type="entry name" value="S_TKc"/>
    <property type="match status" value="1"/>
</dbReference>
<sequence length="304" mass="34560">MPGVYCDSVYYLQSRGYKLGKSIGEGSYCKVKTATKTYSNGVTKKIACKMIDKRKASNEFVNKFLPRELSIVKNIKHPNIVSVSDIIDSHDYVYLFMDICEKGDLLDYIRNKGALSEAKAKVFFRQIVSAIYYLHTLDISHRDLKCENILLASKDCVKLGDFGFARCCRDAGTQRRILSETFCGSAAYAAPEILKGTPYNPKMYDVWSLGCILFIMLTGAMPFDDSNIQEMLKVQTGKILPFPPKYSISKSAKDLIMHMLEPDITKRATISQISQSNWLKEIPKPEHFHFDFILSQYRSCPKRS</sequence>
<dbReference type="PANTHER" id="PTHR24346">
    <property type="entry name" value="MAP/MICROTUBULE AFFINITY-REGULATING KINASE"/>
    <property type="match status" value="1"/>
</dbReference>
<dbReference type="InterPro" id="IPR000719">
    <property type="entry name" value="Prot_kinase_dom"/>
</dbReference>
<dbReference type="PROSITE" id="PS00108">
    <property type="entry name" value="PROTEIN_KINASE_ST"/>
    <property type="match status" value="1"/>
</dbReference>
<evidence type="ECO:0000256" key="3">
    <source>
        <dbReference type="ARBA" id="ARBA00022553"/>
    </source>
</evidence>
<gene>
    <name evidence="12" type="ORF">g.114</name>
</gene>
<keyword evidence="9" id="KW-0832">Ubl conjugation</keyword>
<dbReference type="PIRSF" id="PIRSF000654">
    <property type="entry name" value="Integrin-linked_kinase"/>
    <property type="match status" value="1"/>
</dbReference>
<keyword evidence="7" id="KW-0067">ATP-binding</keyword>
<dbReference type="GO" id="GO:0035556">
    <property type="term" value="P:intracellular signal transduction"/>
    <property type="evidence" value="ECO:0007669"/>
    <property type="project" value="TreeGrafter"/>
</dbReference>
<keyword evidence="6" id="KW-0221">Differentiation</keyword>
<dbReference type="PANTHER" id="PTHR24346:SF102">
    <property type="entry name" value="TESTIS-SPECIFIC SERINE_THREONINE-PROTEIN KINASE 1"/>
    <property type="match status" value="1"/>
</dbReference>
<dbReference type="FunFam" id="1.10.510.10:FF:000658">
    <property type="entry name" value="Protein CBG12184"/>
    <property type="match status" value="1"/>
</dbReference>
<dbReference type="GO" id="GO:0030154">
    <property type="term" value="P:cell differentiation"/>
    <property type="evidence" value="ECO:0007669"/>
    <property type="project" value="UniProtKB-KW"/>
</dbReference>
<keyword evidence="8" id="KW-0460">Magnesium</keyword>
<keyword evidence="10" id="KW-0744">Spermatogenesis</keyword>
<evidence type="ECO:0000259" key="11">
    <source>
        <dbReference type="PROSITE" id="PS50011"/>
    </source>
</evidence>
<evidence type="ECO:0000256" key="5">
    <source>
        <dbReference type="ARBA" id="ARBA00022741"/>
    </source>
</evidence>
<dbReference type="GO" id="GO:0007283">
    <property type="term" value="P:spermatogenesis"/>
    <property type="evidence" value="ECO:0007669"/>
    <property type="project" value="UniProtKB-KW"/>
</dbReference>
<evidence type="ECO:0000256" key="10">
    <source>
        <dbReference type="ARBA" id="ARBA00022871"/>
    </source>
</evidence>
<dbReference type="CDD" id="cd14080">
    <property type="entry name" value="STKc_TSSK-like"/>
    <property type="match status" value="1"/>
</dbReference>